<accession>E5ASR4</accession>
<dbReference type="InterPro" id="IPR009562">
    <property type="entry name" value="DUF1178"/>
</dbReference>
<dbReference type="AlphaFoldDB" id="E5ASR4"/>
<sequence>MHKLRGLRYIGSYVVMGMKVLDLTCEHAHRFEGWFQSAEDFESQLERHLVECPMCGSKTVHRVPSAPRLNLSGATAPVPRDGAPGAGGQPLNVSELQARWLRMMRQVIEHTEDVGEQFAQEARRIHYDEAPARGIRGVTTPDDARALLDEGIDVTPLPLPALLKEPLQ</sequence>
<feature type="region of interest" description="Disordered" evidence="1">
    <location>
        <begin position="66"/>
        <end position="89"/>
    </location>
</feature>
<dbReference type="EMBL" id="FR687359">
    <property type="protein sequence ID" value="CBW75646.1"/>
    <property type="molecule type" value="Genomic_DNA"/>
</dbReference>
<dbReference type="PIRSF" id="PIRSF032131">
    <property type="entry name" value="UCP032131"/>
    <property type="match status" value="1"/>
</dbReference>
<dbReference type="Proteomes" id="UP000007437">
    <property type="component" value="Chromosome"/>
</dbReference>
<proteinExistence type="predicted"/>
<dbReference type="Pfam" id="PF06676">
    <property type="entry name" value="DUF1178"/>
    <property type="match status" value="1"/>
</dbReference>
<dbReference type="eggNOG" id="COG5319">
    <property type="taxonomic scope" value="Bacteria"/>
</dbReference>
<evidence type="ECO:0000313" key="2">
    <source>
        <dbReference type="EMBL" id="CBW75646.1"/>
    </source>
</evidence>
<reference evidence="2 3" key="1">
    <citation type="journal article" date="2011" name="J. Bacteriol.">
        <title>Complete genome sequence of Burkholderia rhizoxinica, an endosymbiont of Rhizopus microsporus.</title>
        <authorList>
            <person name="Lackner G."/>
            <person name="Moebius N."/>
            <person name="Partida-Martinez L."/>
            <person name="Hertweck C."/>
        </authorList>
    </citation>
    <scope>NUCLEOTIDE SEQUENCE [LARGE SCALE GENOMIC DNA]</scope>
    <source>
        <strain evidence="3">DSM 19002 / CIP 109453 / HKI 454</strain>
    </source>
</reference>
<dbReference type="KEGG" id="brh:RBRH_02557"/>
<dbReference type="STRING" id="882378.RBRH_02557"/>
<gene>
    <name evidence="2" type="ordered locus">RBRH_02557</name>
</gene>
<name>E5ASR4_MYCRK</name>
<evidence type="ECO:0000313" key="3">
    <source>
        <dbReference type="Proteomes" id="UP000007437"/>
    </source>
</evidence>
<evidence type="ECO:0000256" key="1">
    <source>
        <dbReference type="SAM" id="MobiDB-lite"/>
    </source>
</evidence>
<dbReference type="HOGENOM" id="CLU_112041_1_0_4"/>
<protein>
    <submittedName>
        <fullName evidence="2">Hypothetical cytosolic protein</fullName>
    </submittedName>
</protein>
<organism evidence="2 3">
    <name type="scientific">Mycetohabitans rhizoxinica (strain DSM 19002 / CIP 109453 / HKI 454)</name>
    <name type="common">Paraburkholderia rhizoxinica</name>
    <dbReference type="NCBI Taxonomy" id="882378"/>
    <lineage>
        <taxon>Bacteria</taxon>
        <taxon>Pseudomonadati</taxon>
        <taxon>Pseudomonadota</taxon>
        <taxon>Betaproteobacteria</taxon>
        <taxon>Burkholderiales</taxon>
        <taxon>Burkholderiaceae</taxon>
        <taxon>Mycetohabitans</taxon>
    </lineage>
</organism>